<evidence type="ECO:0000256" key="7">
    <source>
        <dbReference type="ARBA" id="ARBA00022989"/>
    </source>
</evidence>
<feature type="transmembrane region" description="Helical" evidence="9">
    <location>
        <begin position="51"/>
        <end position="71"/>
    </location>
</feature>
<organism evidence="10">
    <name type="scientific">Proteinivorax hydrogeniformans</name>
    <dbReference type="NCBI Taxonomy" id="1826727"/>
    <lineage>
        <taxon>Bacteria</taxon>
        <taxon>Bacillati</taxon>
        <taxon>Bacillota</taxon>
        <taxon>Clostridia</taxon>
        <taxon>Eubacteriales</taxon>
        <taxon>Proteinivoracaceae</taxon>
        <taxon>Proteinivorax</taxon>
    </lineage>
</organism>
<dbReference type="NCBIfam" id="TIGR00380">
    <property type="entry name" value="cobal_cbiB"/>
    <property type="match status" value="1"/>
</dbReference>
<comment type="caution">
    <text evidence="9">Lacks conserved residue(s) required for the propagation of feature annotation.</text>
</comment>
<gene>
    <name evidence="10" type="primary">cbiB</name>
    <name evidence="9" type="synonym">cobD</name>
    <name evidence="10" type="ORF">PRVXH_000657</name>
</gene>
<protein>
    <recommendedName>
        <fullName evidence="9">Cobalamin biosynthesis protein CobD</fullName>
    </recommendedName>
</protein>
<keyword evidence="8 9" id="KW-0472">Membrane</keyword>
<evidence type="ECO:0000256" key="5">
    <source>
        <dbReference type="ARBA" id="ARBA00022573"/>
    </source>
</evidence>
<evidence type="ECO:0000256" key="6">
    <source>
        <dbReference type="ARBA" id="ARBA00022692"/>
    </source>
</evidence>
<sequence>MISIWLACALDVMIGDPHYFFHPVRLIGNYIEKTEKLIRGRVKSDRGLQTAGVFLLLSTVILTFAVTTFLLWMGSMIHFTVFFSINTILLWTSIASKSLKAESMKVYRALTRGNIEEARVFLSYIVGRDTKKLKDREIVQATVETVAENTSDGVIAPLFYAFIGGAPLALTYKAVNTLDSMVGYKNEKYRFLGWASAKVDDVANFLPARITAVLMVLSSIFIGLDKTGSWRVMCRDHAKHTSPNAGFPEAAVAGALRIRLGGPSYYLGNKVEKPYIGDFLKQVDLKDIKKTNSLMYISSFLALIIFSVLRLFIFSR</sequence>
<evidence type="ECO:0000256" key="9">
    <source>
        <dbReference type="HAMAP-Rule" id="MF_00024"/>
    </source>
</evidence>
<proteinExistence type="inferred from homology"/>
<dbReference type="PANTHER" id="PTHR34308:SF1">
    <property type="entry name" value="COBALAMIN BIOSYNTHESIS PROTEIN CBIB"/>
    <property type="match status" value="1"/>
</dbReference>
<dbReference type="RefSeq" id="WP_353893887.1">
    <property type="nucleotide sequence ID" value="NZ_CP159485.1"/>
</dbReference>
<comment type="similarity">
    <text evidence="3 9">Belongs to the CobD/CbiB family.</text>
</comment>
<keyword evidence="4 9" id="KW-1003">Cell membrane</keyword>
<evidence type="ECO:0000256" key="4">
    <source>
        <dbReference type="ARBA" id="ARBA00022475"/>
    </source>
</evidence>
<evidence type="ECO:0000256" key="8">
    <source>
        <dbReference type="ARBA" id="ARBA00023136"/>
    </source>
</evidence>
<comment type="function">
    <text evidence="9">Converts cobyric acid to cobinamide by the addition of aminopropanol on the F carboxylic group.</text>
</comment>
<reference evidence="10" key="2">
    <citation type="submission" date="2024-06" db="EMBL/GenBank/DDBJ databases">
        <authorList>
            <person name="Petrova K.O."/>
            <person name="Toshchakov S.V."/>
            <person name="Boltjanskaja Y.V."/>
            <person name="Kevbrin V.V."/>
        </authorList>
    </citation>
    <scope>NUCLEOTIDE SEQUENCE</scope>
    <source>
        <strain evidence="10">Z-710</strain>
    </source>
</reference>
<dbReference type="GO" id="GO:0015420">
    <property type="term" value="F:ABC-type vitamin B12 transporter activity"/>
    <property type="evidence" value="ECO:0007669"/>
    <property type="project" value="UniProtKB-UniRule"/>
</dbReference>
<feature type="transmembrane region" description="Helical" evidence="9">
    <location>
        <begin position="294"/>
        <end position="313"/>
    </location>
</feature>
<dbReference type="Pfam" id="PF03186">
    <property type="entry name" value="CobD_Cbib"/>
    <property type="match status" value="1"/>
</dbReference>
<evidence type="ECO:0000313" key="10">
    <source>
        <dbReference type="EMBL" id="XCI29339.1"/>
    </source>
</evidence>
<reference evidence="10" key="1">
    <citation type="journal article" date="2018" name="Antonie Van Leeuwenhoek">
        <title>Proteinivorax hydrogeniformans sp. nov., an anaerobic, haloalkaliphilic bacterium fermenting proteinaceous compounds with high hydrogen production.</title>
        <authorList>
            <person name="Boltyanskaya Y."/>
            <person name="Detkova E."/>
            <person name="Pimenov N."/>
            <person name="Kevbrin V."/>
        </authorList>
    </citation>
    <scope>NUCLEOTIDE SEQUENCE</scope>
    <source>
        <strain evidence="10">Z-710</strain>
    </source>
</reference>
<comment type="subcellular location">
    <subcellularLocation>
        <location evidence="1 9">Cell membrane</location>
        <topology evidence="1 9">Multi-pass membrane protein</topology>
    </subcellularLocation>
</comment>
<accession>A0AAU8HVE7</accession>
<evidence type="ECO:0000256" key="3">
    <source>
        <dbReference type="ARBA" id="ARBA00006263"/>
    </source>
</evidence>
<keyword evidence="7 9" id="KW-1133">Transmembrane helix</keyword>
<dbReference type="GO" id="GO:0005886">
    <property type="term" value="C:plasma membrane"/>
    <property type="evidence" value="ECO:0007669"/>
    <property type="project" value="UniProtKB-SubCell"/>
</dbReference>
<name>A0AAU8HVE7_9FIRM</name>
<dbReference type="HAMAP" id="MF_00024">
    <property type="entry name" value="CobD_CbiB"/>
    <property type="match status" value="1"/>
</dbReference>
<dbReference type="InterPro" id="IPR004485">
    <property type="entry name" value="Cobalamin_biosynth_CobD/CbiB"/>
</dbReference>
<evidence type="ECO:0000256" key="2">
    <source>
        <dbReference type="ARBA" id="ARBA00004953"/>
    </source>
</evidence>
<dbReference type="PANTHER" id="PTHR34308">
    <property type="entry name" value="COBALAMIN BIOSYNTHESIS PROTEIN CBIB"/>
    <property type="match status" value="1"/>
</dbReference>
<dbReference type="GO" id="GO:0009236">
    <property type="term" value="P:cobalamin biosynthetic process"/>
    <property type="evidence" value="ECO:0007669"/>
    <property type="project" value="UniProtKB-UniRule"/>
</dbReference>
<dbReference type="EMBL" id="CP159485">
    <property type="protein sequence ID" value="XCI29339.1"/>
    <property type="molecule type" value="Genomic_DNA"/>
</dbReference>
<dbReference type="GO" id="GO:0048472">
    <property type="term" value="F:threonine-phosphate decarboxylase activity"/>
    <property type="evidence" value="ECO:0007669"/>
    <property type="project" value="InterPro"/>
</dbReference>
<keyword evidence="5 9" id="KW-0169">Cobalamin biosynthesis</keyword>
<keyword evidence="6 9" id="KW-0812">Transmembrane</keyword>
<dbReference type="AlphaFoldDB" id="A0AAU8HVE7"/>
<comment type="pathway">
    <text evidence="2 9">Cofactor biosynthesis; adenosylcobalamin biosynthesis.</text>
</comment>
<evidence type="ECO:0000256" key="1">
    <source>
        <dbReference type="ARBA" id="ARBA00004651"/>
    </source>
</evidence>
<feature type="transmembrane region" description="Helical" evidence="9">
    <location>
        <begin position="77"/>
        <end position="95"/>
    </location>
</feature>